<dbReference type="Proteomes" id="UP000270272">
    <property type="component" value="Chromosome"/>
</dbReference>
<proteinExistence type="predicted"/>
<evidence type="ECO:0000313" key="2">
    <source>
        <dbReference type="Proteomes" id="UP000270272"/>
    </source>
</evidence>
<name>A0A3S4M4N1_CITKO</name>
<dbReference type="AlphaFoldDB" id="A0A3S4M4N1"/>
<reference evidence="1 2" key="1">
    <citation type="submission" date="2018-12" db="EMBL/GenBank/DDBJ databases">
        <authorList>
            <consortium name="Pathogen Informatics"/>
        </authorList>
    </citation>
    <scope>NUCLEOTIDE SEQUENCE [LARGE SCALE GENOMIC DNA]</scope>
    <source>
        <strain evidence="1 2">NCTC11075</strain>
    </source>
</reference>
<organism evidence="1 2">
    <name type="scientific">Citrobacter koseri</name>
    <name type="common">Citrobacter diversus</name>
    <dbReference type="NCBI Taxonomy" id="545"/>
    <lineage>
        <taxon>Bacteria</taxon>
        <taxon>Pseudomonadati</taxon>
        <taxon>Pseudomonadota</taxon>
        <taxon>Gammaproteobacteria</taxon>
        <taxon>Enterobacterales</taxon>
        <taxon>Enterobacteriaceae</taxon>
        <taxon>Citrobacter</taxon>
    </lineage>
</organism>
<accession>A0A3S4M4N1</accession>
<gene>
    <name evidence="1" type="ORF">NCTC11075_00304</name>
</gene>
<sequence length="115" mass="13025">MSALITLLFTSLYLFIIYEQRQAVVNEGMSRLQTRMMDIFNDNELIADATGVRYHQIKNAGQCGNLSRFSPEMRIHGESMPTGRGSIPQRALLFPVSPILTLYVCLRRRSLFGIG</sequence>
<dbReference type="EMBL" id="LR134204">
    <property type="protein sequence ID" value="VEB84073.1"/>
    <property type="molecule type" value="Genomic_DNA"/>
</dbReference>
<evidence type="ECO:0000313" key="1">
    <source>
        <dbReference type="EMBL" id="VEB84073.1"/>
    </source>
</evidence>
<protein>
    <submittedName>
        <fullName evidence="1">Uncharacterized protein</fullName>
    </submittedName>
</protein>